<evidence type="ECO:0000256" key="8">
    <source>
        <dbReference type="SAM" id="Phobius"/>
    </source>
</evidence>
<organism evidence="10 11">
    <name type="scientific">Scyliorhinus torazame</name>
    <name type="common">Cloudy catshark</name>
    <name type="synonym">Catulus torazame</name>
    <dbReference type="NCBI Taxonomy" id="75743"/>
    <lineage>
        <taxon>Eukaryota</taxon>
        <taxon>Metazoa</taxon>
        <taxon>Chordata</taxon>
        <taxon>Craniata</taxon>
        <taxon>Vertebrata</taxon>
        <taxon>Chondrichthyes</taxon>
        <taxon>Elasmobranchii</taxon>
        <taxon>Galeomorphii</taxon>
        <taxon>Galeoidea</taxon>
        <taxon>Carcharhiniformes</taxon>
        <taxon>Scyliorhinidae</taxon>
        <taxon>Scyliorhinus</taxon>
    </lineage>
</organism>
<dbReference type="AlphaFoldDB" id="A0A401QBF7"/>
<feature type="non-terminal residue" evidence="10">
    <location>
        <position position="1"/>
    </location>
</feature>
<accession>A0A401QBF7</accession>
<evidence type="ECO:0000256" key="3">
    <source>
        <dbReference type="ARBA" id="ARBA00022692"/>
    </source>
</evidence>
<keyword evidence="4" id="KW-0732">Signal</keyword>
<comment type="similarity">
    <text evidence="2">Belongs to the FAM187 family.</text>
</comment>
<gene>
    <name evidence="10" type="ORF">scyTo_0021680</name>
</gene>
<dbReference type="InterPro" id="IPR007110">
    <property type="entry name" value="Ig-like_dom"/>
</dbReference>
<evidence type="ECO:0000256" key="1">
    <source>
        <dbReference type="ARBA" id="ARBA00004479"/>
    </source>
</evidence>
<reference evidence="10 11" key="1">
    <citation type="journal article" date="2018" name="Nat. Ecol. Evol.">
        <title>Shark genomes provide insights into elasmobranch evolution and the origin of vertebrates.</title>
        <authorList>
            <person name="Hara Y"/>
            <person name="Yamaguchi K"/>
            <person name="Onimaru K"/>
            <person name="Kadota M"/>
            <person name="Koyanagi M"/>
            <person name="Keeley SD"/>
            <person name="Tatsumi K"/>
            <person name="Tanaka K"/>
            <person name="Motone F"/>
            <person name="Kageyama Y"/>
            <person name="Nozu R"/>
            <person name="Adachi N"/>
            <person name="Nishimura O"/>
            <person name="Nakagawa R"/>
            <person name="Tanegashima C"/>
            <person name="Kiyatake I"/>
            <person name="Matsumoto R"/>
            <person name="Murakumo K"/>
            <person name="Nishida K"/>
            <person name="Terakita A"/>
            <person name="Kuratani S"/>
            <person name="Sato K"/>
            <person name="Hyodo S Kuraku.S."/>
        </authorList>
    </citation>
    <scope>NUCLEOTIDE SEQUENCE [LARGE SCALE GENOMIC DNA]</scope>
</reference>
<evidence type="ECO:0000259" key="9">
    <source>
        <dbReference type="PROSITE" id="PS50835"/>
    </source>
</evidence>
<keyword evidence="7" id="KW-0325">Glycoprotein</keyword>
<name>A0A401QBF7_SCYTO</name>
<dbReference type="GO" id="GO:0016020">
    <property type="term" value="C:membrane"/>
    <property type="evidence" value="ECO:0007669"/>
    <property type="project" value="UniProtKB-SubCell"/>
</dbReference>
<evidence type="ECO:0000256" key="4">
    <source>
        <dbReference type="ARBA" id="ARBA00022729"/>
    </source>
</evidence>
<dbReference type="InterPro" id="IPR036179">
    <property type="entry name" value="Ig-like_dom_sf"/>
</dbReference>
<dbReference type="STRING" id="75743.A0A401QBF7"/>
<dbReference type="EMBL" id="BFAA01019711">
    <property type="protein sequence ID" value="GCB82686.1"/>
    <property type="molecule type" value="Genomic_DNA"/>
</dbReference>
<dbReference type="Proteomes" id="UP000288216">
    <property type="component" value="Unassembled WGS sequence"/>
</dbReference>
<evidence type="ECO:0000256" key="7">
    <source>
        <dbReference type="ARBA" id="ARBA00023180"/>
    </source>
</evidence>
<comment type="subcellular location">
    <subcellularLocation>
        <location evidence="1">Membrane</location>
        <topology evidence="1">Single-pass type I membrane protein</topology>
    </subcellularLocation>
</comment>
<evidence type="ECO:0000256" key="2">
    <source>
        <dbReference type="ARBA" id="ARBA00008727"/>
    </source>
</evidence>
<dbReference type="Gene3D" id="2.60.40.10">
    <property type="entry name" value="Immunoglobulins"/>
    <property type="match status" value="1"/>
</dbReference>
<comment type="caution">
    <text evidence="10">The sequence shown here is derived from an EMBL/GenBank/DDBJ whole genome shotgun (WGS) entry which is preliminary data.</text>
</comment>
<dbReference type="PANTHER" id="PTHR32178">
    <property type="entry name" value="FAM187"/>
    <property type="match status" value="1"/>
</dbReference>
<dbReference type="OrthoDB" id="9899560at2759"/>
<protein>
    <recommendedName>
        <fullName evidence="9">Ig-like domain-containing protein</fullName>
    </recommendedName>
</protein>
<proteinExistence type="inferred from homology"/>
<dbReference type="PANTHER" id="PTHR32178:SF7">
    <property type="entry name" value="IG-LIKE V-TYPE DOMAIN-CONTAINING PROTEIN FAM187A"/>
    <property type="match status" value="1"/>
</dbReference>
<dbReference type="SUPFAM" id="SSF48726">
    <property type="entry name" value="Immunoglobulin"/>
    <property type="match status" value="2"/>
</dbReference>
<dbReference type="OMA" id="KTEIMIR"/>
<keyword evidence="11" id="KW-1185">Reference proteome</keyword>
<keyword evidence="6 8" id="KW-0472">Membrane</keyword>
<keyword evidence="5 8" id="KW-1133">Transmembrane helix</keyword>
<dbReference type="PROSITE" id="PS50835">
    <property type="entry name" value="IG_LIKE"/>
    <property type="match status" value="1"/>
</dbReference>
<dbReference type="Pfam" id="PF07686">
    <property type="entry name" value="V-set"/>
    <property type="match status" value="1"/>
</dbReference>
<evidence type="ECO:0000256" key="6">
    <source>
        <dbReference type="ARBA" id="ARBA00023136"/>
    </source>
</evidence>
<keyword evidence="3 8" id="KW-0812">Transmembrane</keyword>
<dbReference type="InterPro" id="IPR039311">
    <property type="entry name" value="FAM187A/B"/>
</dbReference>
<sequence>VVLSFGPFLWPALIHASEFVIEEKEDIFKIQSCPAFLMFQNAAYLADMTFELPCLCKPEDVTSVVWYYQKDLGKGHTKVLSDFHGTKILDASQLRAGLDIQSRFRILMFSLLVLNAQPQDSGHYMCGSVKGDYFYGYDIDVQSYKNAHITFKEKEEKPMLDVETKTYKVFTSYWNWTVCDRCGVRGEQRRIGLCYIRSPYLYFRYKKILTNVVSCGSGAVPRRYQHILKKRKTEIMIRSCFVPCATRYPSIEGEKFIFDVFGFTNDKNKKTPQVPVQTHIHAIGYPLTIACPDARAEHAVAWDKGRRPLYREEYMVGVNRSMRLYIDQGNHLVFRAIQLNDIGTYYCWREGQLMAGIRLRIGLPPRIHRNFTDEESIFAMQTILSTYFILTLIFIFLKCMKCCNYYFDCF</sequence>
<feature type="transmembrane region" description="Helical" evidence="8">
    <location>
        <begin position="377"/>
        <end position="397"/>
    </location>
</feature>
<dbReference type="InterPro" id="IPR013106">
    <property type="entry name" value="Ig_V-set"/>
</dbReference>
<evidence type="ECO:0000313" key="10">
    <source>
        <dbReference type="EMBL" id="GCB82686.1"/>
    </source>
</evidence>
<evidence type="ECO:0000313" key="11">
    <source>
        <dbReference type="Proteomes" id="UP000288216"/>
    </source>
</evidence>
<evidence type="ECO:0000256" key="5">
    <source>
        <dbReference type="ARBA" id="ARBA00022989"/>
    </source>
</evidence>
<dbReference type="InterPro" id="IPR013783">
    <property type="entry name" value="Ig-like_fold"/>
</dbReference>
<feature type="domain" description="Ig-like" evidence="9">
    <location>
        <begin position="272"/>
        <end position="347"/>
    </location>
</feature>